<comment type="caution">
    <text evidence="1">The sequence shown here is derived from an EMBL/GenBank/DDBJ whole genome shotgun (WGS) entry which is preliminary data.</text>
</comment>
<dbReference type="RefSeq" id="WP_322764644.1">
    <property type="nucleotide sequence ID" value="NZ_JAYGHY010000041.1"/>
</dbReference>
<organism evidence="1 2">
    <name type="scientific">Cyanobium gracile UHCC 0281</name>
    <dbReference type="NCBI Taxonomy" id="3110309"/>
    <lineage>
        <taxon>Bacteria</taxon>
        <taxon>Bacillati</taxon>
        <taxon>Cyanobacteriota</taxon>
        <taxon>Cyanophyceae</taxon>
        <taxon>Synechococcales</taxon>
        <taxon>Prochlorococcaceae</taxon>
        <taxon>Cyanobium</taxon>
    </lineage>
</organism>
<name>A0ABU5SXL6_9CYAN</name>
<dbReference type="EMBL" id="JAYGHY010000041">
    <property type="protein sequence ID" value="MEA5443224.1"/>
    <property type="molecule type" value="Genomic_DNA"/>
</dbReference>
<evidence type="ECO:0000313" key="2">
    <source>
        <dbReference type="Proteomes" id="UP001302329"/>
    </source>
</evidence>
<proteinExistence type="predicted"/>
<accession>A0ABU5SXL6</accession>
<evidence type="ECO:0000313" key="1">
    <source>
        <dbReference type="EMBL" id="MEA5443224.1"/>
    </source>
</evidence>
<keyword evidence="2" id="KW-1185">Reference proteome</keyword>
<reference evidence="1 2" key="1">
    <citation type="submission" date="2023-12" db="EMBL/GenBank/DDBJ databases">
        <title>Baltic Sea Cyanobacteria.</title>
        <authorList>
            <person name="Delbaje E."/>
            <person name="Fewer D.P."/>
            <person name="Shishido T.K."/>
        </authorList>
    </citation>
    <scope>NUCLEOTIDE SEQUENCE [LARGE SCALE GENOMIC DNA]</scope>
    <source>
        <strain evidence="1 2">UHCC 0281</strain>
    </source>
</reference>
<sequence length="96" mass="10590">MTHPDIPALEALSRDYSETPRRVLFVLGSGKSPAVEVFEAAAQQRSTSIDPQHLAEMAAGRRRSLTLCTPMQMVPEIVRSLAHSNVAVYQVQMLEV</sequence>
<dbReference type="Proteomes" id="UP001302329">
    <property type="component" value="Unassembled WGS sequence"/>
</dbReference>
<gene>
    <name evidence="1" type="ORF">VB739_11735</name>
</gene>
<protein>
    <submittedName>
        <fullName evidence="1">Uncharacterized protein</fullName>
    </submittedName>
</protein>